<dbReference type="InterPro" id="IPR009003">
    <property type="entry name" value="Peptidase_S1_PA"/>
</dbReference>
<comment type="caution">
    <text evidence="1">The sequence shown here is derived from an EMBL/GenBank/DDBJ whole genome shotgun (WGS) entry which is preliminary data.</text>
</comment>
<proteinExistence type="predicted"/>
<gene>
    <name evidence="1" type="ORF">ACFPP6_28615</name>
</gene>
<dbReference type="EMBL" id="JBHSKJ010000020">
    <property type="protein sequence ID" value="MFC5148636.1"/>
    <property type="molecule type" value="Genomic_DNA"/>
</dbReference>
<reference evidence="2" key="1">
    <citation type="journal article" date="2019" name="Int. J. Syst. Evol. Microbiol.">
        <title>The Global Catalogue of Microorganisms (GCM) 10K type strain sequencing project: providing services to taxonomists for standard genome sequencing and annotation.</title>
        <authorList>
            <consortium name="The Broad Institute Genomics Platform"/>
            <consortium name="The Broad Institute Genome Sequencing Center for Infectious Disease"/>
            <person name="Wu L."/>
            <person name="Ma J."/>
        </authorList>
    </citation>
    <scope>NUCLEOTIDE SEQUENCE [LARGE SCALE GENOMIC DNA]</scope>
    <source>
        <strain evidence="2">CGMCC 4.1641</strain>
    </source>
</reference>
<name>A0ABW0A6K9_9ACTN</name>
<dbReference type="Gene3D" id="2.40.10.10">
    <property type="entry name" value="Trypsin-like serine proteases"/>
    <property type="match status" value="1"/>
</dbReference>
<dbReference type="Pfam" id="PF13365">
    <property type="entry name" value="Trypsin_2"/>
    <property type="match status" value="1"/>
</dbReference>
<evidence type="ECO:0000313" key="2">
    <source>
        <dbReference type="Proteomes" id="UP001596222"/>
    </source>
</evidence>
<dbReference type="SUPFAM" id="SSF50494">
    <property type="entry name" value="Trypsin-like serine proteases"/>
    <property type="match status" value="1"/>
</dbReference>
<sequence>MPGSGYAVDLYQADRPLGAGFLLTRCFVLTADHCLRYLSGDEERVSVRLGDGTAVGGRVCRRIEEADLALIEVLEPELVPLTLPVGDLPRRGDRWRGLHRPSLSDPHLGGRVDADAVDYTCVGGGRIQAMQLVAEQALGDYSGYSGGPVERVTTAERGAALLGVLIEQYPDRQAPDRAANVLFAVPLREVMSRFPHFRTDHLLRALEPPSTVAEPVGRHEEQSATRGAAVPPPVAVPVPVPVNDPPGAEPAPVSVDMAVAKGEALLSALKEWSERGLIDPGQVAGLQVHIAKNVVDLALGGEAS</sequence>
<dbReference type="InterPro" id="IPR043504">
    <property type="entry name" value="Peptidase_S1_PA_chymotrypsin"/>
</dbReference>
<keyword evidence="2" id="KW-1185">Reference proteome</keyword>
<dbReference type="Proteomes" id="UP001596222">
    <property type="component" value="Unassembled WGS sequence"/>
</dbReference>
<accession>A0ABW0A6K9</accession>
<dbReference type="RefSeq" id="WP_382048293.1">
    <property type="nucleotide sequence ID" value="NZ_JBHSKJ010000020.1"/>
</dbReference>
<organism evidence="1 2">
    <name type="scientific">Streptomyces aureoversilis</name>
    <dbReference type="NCBI Taxonomy" id="67277"/>
    <lineage>
        <taxon>Bacteria</taxon>
        <taxon>Bacillati</taxon>
        <taxon>Actinomycetota</taxon>
        <taxon>Actinomycetes</taxon>
        <taxon>Kitasatosporales</taxon>
        <taxon>Streptomycetaceae</taxon>
        <taxon>Streptomyces</taxon>
    </lineage>
</organism>
<protein>
    <submittedName>
        <fullName evidence="1">Trypsin-like peptidase domain-containing protein</fullName>
    </submittedName>
</protein>
<evidence type="ECO:0000313" key="1">
    <source>
        <dbReference type="EMBL" id="MFC5148636.1"/>
    </source>
</evidence>